<evidence type="ECO:0000313" key="2">
    <source>
        <dbReference type="EMBL" id="TGO60704.1"/>
    </source>
</evidence>
<dbReference type="EMBL" id="PQXN01000033">
    <property type="protein sequence ID" value="TGO60704.1"/>
    <property type="molecule type" value="Genomic_DNA"/>
</dbReference>
<evidence type="ECO:0000313" key="3">
    <source>
        <dbReference type="Proteomes" id="UP000297527"/>
    </source>
</evidence>
<organism evidence="2 3">
    <name type="scientific">Botryotinia convoluta</name>
    <dbReference type="NCBI Taxonomy" id="54673"/>
    <lineage>
        <taxon>Eukaryota</taxon>
        <taxon>Fungi</taxon>
        <taxon>Dikarya</taxon>
        <taxon>Ascomycota</taxon>
        <taxon>Pezizomycotina</taxon>
        <taxon>Leotiomycetes</taxon>
        <taxon>Helotiales</taxon>
        <taxon>Sclerotiniaceae</taxon>
        <taxon>Botryotinia</taxon>
    </lineage>
</organism>
<dbReference type="PANTHER" id="PTHR24148">
    <property type="entry name" value="ANKYRIN REPEAT DOMAIN-CONTAINING PROTEIN 39 HOMOLOG-RELATED"/>
    <property type="match status" value="1"/>
</dbReference>
<protein>
    <recommendedName>
        <fullName evidence="1">Heterokaryon incompatibility domain-containing protein</fullName>
    </recommendedName>
</protein>
<proteinExistence type="predicted"/>
<dbReference type="AlphaFoldDB" id="A0A4Z1IJN5"/>
<dbReference type="Proteomes" id="UP000297527">
    <property type="component" value="Unassembled WGS sequence"/>
</dbReference>
<dbReference type="PANTHER" id="PTHR24148:SF81">
    <property type="entry name" value="HETEROKARYON INCOMPATIBILITY DOMAIN-CONTAINING PROTEIN"/>
    <property type="match status" value="1"/>
</dbReference>
<feature type="domain" description="Heterokaryon incompatibility" evidence="1">
    <location>
        <begin position="72"/>
        <end position="238"/>
    </location>
</feature>
<dbReference type="InterPro" id="IPR052895">
    <property type="entry name" value="HetReg/Transcr_Mod"/>
</dbReference>
<reference evidence="2 3" key="1">
    <citation type="submission" date="2017-12" db="EMBL/GenBank/DDBJ databases">
        <title>Comparative genomics of Botrytis spp.</title>
        <authorList>
            <person name="Valero-Jimenez C.A."/>
            <person name="Tapia P."/>
            <person name="Veloso J."/>
            <person name="Silva-Moreno E."/>
            <person name="Staats M."/>
            <person name="Valdes J.H."/>
            <person name="Van Kan J.A.L."/>
        </authorList>
    </citation>
    <scope>NUCLEOTIDE SEQUENCE [LARGE SCALE GENOMIC DNA]</scope>
    <source>
        <strain evidence="2 3">MUCL11595</strain>
    </source>
</reference>
<evidence type="ECO:0000259" key="1">
    <source>
        <dbReference type="Pfam" id="PF06985"/>
    </source>
</evidence>
<dbReference type="Pfam" id="PF06985">
    <property type="entry name" value="HET"/>
    <property type="match status" value="1"/>
</dbReference>
<keyword evidence="3" id="KW-1185">Reference proteome</keyword>
<dbReference type="OrthoDB" id="2157530at2759"/>
<sequence length="340" mass="39740">MVAIQARRRNDGESIPIFNDASQPLRPFTYEPLDSYSNSDSFRLITIERSLNENDTLSCKLVSTEFGEKPRFRALSYMWGEDTANKTIMLNGAEFHVRQNLWDALHCFRKSGMQSQFWVDAICINQNDISERNKQLMIMKRIYFRAESVVVWLGKKYERYKQVARARTDRVIFENIHTEGPQASDITSETTVRSEETLGSLNTESKDSDILIADNEEREMVKELCTDGYWNRLWIIQEIGRVRQIEVRFGEIDMSWKAFIEVVILHENSHEGPLRLNSLLREKYSSIHTFRKLLSDHREALCKEPRDKIYGLVGLAADTIGFTWTTTDLWSKYGRIQWSL</sequence>
<dbReference type="InterPro" id="IPR010730">
    <property type="entry name" value="HET"/>
</dbReference>
<accession>A0A4Z1IJN5</accession>
<comment type="caution">
    <text evidence="2">The sequence shown here is derived from an EMBL/GenBank/DDBJ whole genome shotgun (WGS) entry which is preliminary data.</text>
</comment>
<gene>
    <name evidence="2" type="ORF">BCON_0033g00160</name>
</gene>
<name>A0A4Z1IJN5_9HELO</name>